<accession>A0ABQ9E7B9</accession>
<feature type="transmembrane region" description="Helical" evidence="7">
    <location>
        <begin position="157"/>
        <end position="175"/>
    </location>
</feature>
<feature type="transmembrane region" description="Helical" evidence="7">
    <location>
        <begin position="92"/>
        <end position="113"/>
    </location>
</feature>
<evidence type="ECO:0000256" key="7">
    <source>
        <dbReference type="RuleBase" id="RU361113"/>
    </source>
</evidence>
<dbReference type="PRINTS" id="PR01315">
    <property type="entry name" value="BATTENIN"/>
</dbReference>
<dbReference type="InterPro" id="IPR036259">
    <property type="entry name" value="MFS_trans_sf"/>
</dbReference>
<evidence type="ECO:0000256" key="3">
    <source>
        <dbReference type="ARBA" id="ARBA00022448"/>
    </source>
</evidence>
<dbReference type="EMBL" id="JARBDR010000918">
    <property type="protein sequence ID" value="KAJ8301268.1"/>
    <property type="molecule type" value="Genomic_DNA"/>
</dbReference>
<reference evidence="8 9" key="1">
    <citation type="submission" date="2022-12" db="EMBL/GenBank/DDBJ databases">
        <title>Chromosome-level genome of Tegillarca granosa.</title>
        <authorList>
            <person name="Kim J."/>
        </authorList>
    </citation>
    <scope>NUCLEOTIDE SEQUENCE [LARGE SCALE GENOMIC DNA]</scope>
    <source>
        <strain evidence="8">Teg-2019</strain>
        <tissue evidence="8">Adductor muscle</tissue>
    </source>
</reference>
<keyword evidence="3" id="KW-0813">Transport</keyword>
<comment type="similarity">
    <text evidence="2 7">Belongs to the battenin family.</text>
</comment>
<proteinExistence type="inferred from homology"/>
<dbReference type="PANTHER" id="PTHR10981">
    <property type="entry name" value="BATTENIN"/>
    <property type="match status" value="1"/>
</dbReference>
<keyword evidence="5 7" id="KW-1133">Transmembrane helix</keyword>
<comment type="subcellular location">
    <subcellularLocation>
        <location evidence="1">Endomembrane system</location>
        <topology evidence="1">Multi-pass membrane protein</topology>
    </subcellularLocation>
    <subcellularLocation>
        <location evidence="7">Lysosome membrane</location>
        <topology evidence="7">Multi-pass membrane protein</topology>
    </subcellularLocation>
</comment>
<dbReference type="SUPFAM" id="SSF103473">
    <property type="entry name" value="MFS general substrate transporter"/>
    <property type="match status" value="1"/>
</dbReference>
<evidence type="ECO:0000256" key="6">
    <source>
        <dbReference type="ARBA" id="ARBA00023136"/>
    </source>
</evidence>
<feature type="transmembrane region" description="Helical" evidence="7">
    <location>
        <begin position="125"/>
        <end position="145"/>
    </location>
</feature>
<feature type="transmembrane region" description="Helical" evidence="7">
    <location>
        <begin position="65"/>
        <end position="86"/>
    </location>
</feature>
<keyword evidence="7" id="KW-0458">Lysosome</keyword>
<dbReference type="Proteomes" id="UP001217089">
    <property type="component" value="Unassembled WGS sequence"/>
</dbReference>
<comment type="caution">
    <text evidence="7">Lacks conserved residue(s) required for the propagation of feature annotation.</text>
</comment>
<evidence type="ECO:0000313" key="9">
    <source>
        <dbReference type="Proteomes" id="UP001217089"/>
    </source>
</evidence>
<name>A0ABQ9E7B9_TEGGR</name>
<evidence type="ECO:0000256" key="1">
    <source>
        <dbReference type="ARBA" id="ARBA00004127"/>
    </source>
</evidence>
<organism evidence="8 9">
    <name type="scientific">Tegillarca granosa</name>
    <name type="common">Malaysian cockle</name>
    <name type="synonym">Anadara granosa</name>
    <dbReference type="NCBI Taxonomy" id="220873"/>
    <lineage>
        <taxon>Eukaryota</taxon>
        <taxon>Metazoa</taxon>
        <taxon>Spiralia</taxon>
        <taxon>Lophotrochozoa</taxon>
        <taxon>Mollusca</taxon>
        <taxon>Bivalvia</taxon>
        <taxon>Autobranchia</taxon>
        <taxon>Pteriomorphia</taxon>
        <taxon>Arcoida</taxon>
        <taxon>Arcoidea</taxon>
        <taxon>Arcidae</taxon>
        <taxon>Tegillarca</taxon>
    </lineage>
</organism>
<evidence type="ECO:0000313" key="8">
    <source>
        <dbReference type="EMBL" id="KAJ8301268.1"/>
    </source>
</evidence>
<comment type="caution">
    <text evidence="8">The sequence shown here is derived from an EMBL/GenBank/DDBJ whole genome shotgun (WGS) entry which is preliminary data.</text>
</comment>
<keyword evidence="4 7" id="KW-0812">Transmembrane</keyword>
<gene>
    <name evidence="8" type="ORF">KUTeg_020255</name>
</gene>
<evidence type="ECO:0000256" key="2">
    <source>
        <dbReference type="ARBA" id="ARBA00007467"/>
    </source>
</evidence>
<dbReference type="InterPro" id="IPR003492">
    <property type="entry name" value="Battenin_disease_Cln3"/>
</dbReference>
<dbReference type="Pfam" id="PF02487">
    <property type="entry name" value="CLN3"/>
    <property type="match status" value="3"/>
</dbReference>
<evidence type="ECO:0000256" key="4">
    <source>
        <dbReference type="ARBA" id="ARBA00022692"/>
    </source>
</evidence>
<sequence>MFQNQFLGLCNNFAYVIMLSAANDILEEQTHTNHSHGHHTPADTGNKSSDILECNTISTGVSTNITVFLVKVSAVTLFALSSFLLVAFSKGVWMSVLGVICASISGGLGEVTYMSLASFFQRNVISAYSSGTGGAGLFGALSYAGMTTAGLSPRNTLLSMIVVPVIMAFSYFVVLDKPREISPGSINGEDSQNLISNQNYDFIFQPMLMPYMIPLVMVYFAEYFINQGLLVNMGVLLLQVFYRFIPNIWIILAIVLFEGLLGGAAYVNTFYKIAKEDSGFMVAFV</sequence>
<evidence type="ECO:0000256" key="5">
    <source>
        <dbReference type="ARBA" id="ARBA00022989"/>
    </source>
</evidence>
<keyword evidence="6 7" id="KW-0472">Membrane</keyword>
<dbReference type="PANTHER" id="PTHR10981:SF0">
    <property type="entry name" value="BATTENIN"/>
    <property type="match status" value="1"/>
</dbReference>
<keyword evidence="9" id="KW-1185">Reference proteome</keyword>
<feature type="transmembrane region" description="Helical" evidence="7">
    <location>
        <begin position="248"/>
        <end position="271"/>
    </location>
</feature>
<protein>
    <recommendedName>
        <fullName evidence="7">Battenin</fullName>
    </recommendedName>
</protein>